<keyword evidence="4" id="KW-1185">Reference proteome</keyword>
<dbReference type="CDD" id="cd00130">
    <property type="entry name" value="PAS"/>
    <property type="match status" value="1"/>
</dbReference>
<dbReference type="Proteomes" id="UP000440578">
    <property type="component" value="Unassembled WGS sequence"/>
</dbReference>
<evidence type="ECO:0000313" key="4">
    <source>
        <dbReference type="Proteomes" id="UP000440578"/>
    </source>
</evidence>
<dbReference type="PANTHER" id="PTHR45786:SF74">
    <property type="entry name" value="ATP-DEPENDENT DNA HELICASE"/>
    <property type="match status" value="1"/>
</dbReference>
<proteinExistence type="predicted"/>
<feature type="domain" description="Helitron helicase-like" evidence="2">
    <location>
        <begin position="335"/>
        <end position="436"/>
    </location>
</feature>
<feature type="region of interest" description="Disordered" evidence="1">
    <location>
        <begin position="513"/>
        <end position="535"/>
    </location>
</feature>
<dbReference type="InterPro" id="IPR025476">
    <property type="entry name" value="Helitron_helicase-like"/>
</dbReference>
<gene>
    <name evidence="3" type="ORF">FJT64_018580</name>
</gene>
<dbReference type="InterPro" id="IPR000014">
    <property type="entry name" value="PAS"/>
</dbReference>
<evidence type="ECO:0000256" key="1">
    <source>
        <dbReference type="SAM" id="MobiDB-lite"/>
    </source>
</evidence>
<dbReference type="Pfam" id="PF14214">
    <property type="entry name" value="Helitron_like_N"/>
    <property type="match status" value="1"/>
</dbReference>
<dbReference type="OrthoDB" id="6375850at2759"/>
<organism evidence="3 4">
    <name type="scientific">Amphibalanus amphitrite</name>
    <name type="common">Striped barnacle</name>
    <name type="synonym">Balanus amphitrite</name>
    <dbReference type="NCBI Taxonomy" id="1232801"/>
    <lineage>
        <taxon>Eukaryota</taxon>
        <taxon>Metazoa</taxon>
        <taxon>Ecdysozoa</taxon>
        <taxon>Arthropoda</taxon>
        <taxon>Crustacea</taxon>
        <taxon>Multicrustacea</taxon>
        <taxon>Cirripedia</taxon>
        <taxon>Thoracica</taxon>
        <taxon>Thoracicalcarea</taxon>
        <taxon>Balanomorpha</taxon>
        <taxon>Balanoidea</taxon>
        <taxon>Balanidae</taxon>
        <taxon>Amphibalaninae</taxon>
        <taxon>Amphibalanus</taxon>
    </lineage>
</organism>
<evidence type="ECO:0000313" key="3">
    <source>
        <dbReference type="EMBL" id="KAF0310424.1"/>
    </source>
</evidence>
<comment type="caution">
    <text evidence="3">The sequence shown here is derived from an EMBL/GenBank/DDBJ whole genome shotgun (WGS) entry which is preliminary data.</text>
</comment>
<dbReference type="PANTHER" id="PTHR45786">
    <property type="entry name" value="DNA BINDING PROTEIN-LIKE"/>
    <property type="match status" value="1"/>
</dbReference>
<reference evidence="3 4" key="1">
    <citation type="submission" date="2019-07" db="EMBL/GenBank/DDBJ databases">
        <title>Draft genome assembly of a fouling barnacle, Amphibalanus amphitrite (Darwin, 1854): The first reference genome for Thecostraca.</title>
        <authorList>
            <person name="Kim W."/>
        </authorList>
    </citation>
    <scope>NUCLEOTIDE SEQUENCE [LARGE SCALE GENOMIC DNA]</scope>
    <source>
        <strain evidence="3">SNU_AA5</strain>
        <tissue evidence="3">Soma without cirri and trophi</tissue>
    </source>
</reference>
<name>A0A6A4X315_AMPAM</name>
<sequence>MTHEYRVGDQVWVKPPGARCTTRWSTGQVTGVVSGNTVLVDGVPRHVLDVRRREDRAAFLAADAERHRLQREELRRRAPHKLYSREAYVAPPRLQLGQMEVVCAHCGALRWRQESPGACCHSGKLFSPEPPHHRHFTQHLRTFNSAFQLASMGCQQVRQPGWNPVFTVHGTVCHRIGSLLPAEGAQPEYLQIYFYDRELEARMDLYENMHPEVLQQLQEMLHDNNIYVRGLRSAFELVRREDQPLRIVLSAQRRPATEHERRFNLPETGEVAVLMPDEPHGVRDIVLHHRDGGVERINEYHRSYDPLHYVLLHPHGTDGWSLEMKHAMNITATEYYAFHMRYRPGHFNLIARGQSLFQQLLVDAFAKIESDRLCYLRQHQPALRTETLRGLTDAIHAGDEHGADVGRIVLPASFTGSARYMVAKLNDAMAYVREFGGGELRCDIQLLWRNFRTAMSQDVRRRLQRLGRLEHDADLDDDDPMDGGGDDAQHPVLSETLRLIGRQLRRISGLALSDVGLPQPPDAPAQAPEEEDNQPIDHHQRLVDERVPLLTQDQRDVYDEVTRRLATGEGGLLFLQAPGGHITVIKLILFTL</sequence>
<protein>
    <recommendedName>
        <fullName evidence="2">Helitron helicase-like domain-containing protein</fullName>
    </recommendedName>
</protein>
<dbReference type="AlphaFoldDB" id="A0A6A4X315"/>
<accession>A0A6A4X315</accession>
<evidence type="ECO:0000259" key="2">
    <source>
        <dbReference type="Pfam" id="PF14214"/>
    </source>
</evidence>
<dbReference type="EMBL" id="VIIS01000310">
    <property type="protein sequence ID" value="KAF0310424.1"/>
    <property type="molecule type" value="Genomic_DNA"/>
</dbReference>